<name>A0A640UT41_9ACTN</name>
<accession>A0A640UT41</accession>
<dbReference type="AlphaFoldDB" id="A0A640UT41"/>
<organism evidence="1 2">
    <name type="scientific">Streptomyces tubercidicus</name>
    <dbReference type="NCBI Taxonomy" id="47759"/>
    <lineage>
        <taxon>Bacteria</taxon>
        <taxon>Bacillati</taxon>
        <taxon>Actinomycetota</taxon>
        <taxon>Actinomycetes</taxon>
        <taxon>Kitasatosporales</taxon>
        <taxon>Streptomycetaceae</taxon>
        <taxon>Streptomyces</taxon>
    </lineage>
</organism>
<evidence type="ECO:0000313" key="2">
    <source>
        <dbReference type="Proteomes" id="UP000431826"/>
    </source>
</evidence>
<dbReference type="EMBL" id="BLIR01000001">
    <property type="protein sequence ID" value="GFE39308.1"/>
    <property type="molecule type" value="Genomic_DNA"/>
</dbReference>
<sequence>MTTRQAQAATKGWGMLSKAMKLAGVVAMTLALALGESAALAGSEDAAYSVAQGEGPATLRP</sequence>
<proteinExistence type="predicted"/>
<keyword evidence="2" id="KW-1185">Reference proteome</keyword>
<reference evidence="1 2" key="1">
    <citation type="submission" date="2019-12" db="EMBL/GenBank/DDBJ databases">
        <title>Whole genome shotgun sequence of Streptomyces tubercidicus NBRC 13090.</title>
        <authorList>
            <person name="Ichikawa N."/>
            <person name="Kimura A."/>
            <person name="Kitahashi Y."/>
            <person name="Komaki H."/>
            <person name="Tamura T."/>
        </authorList>
    </citation>
    <scope>NUCLEOTIDE SEQUENCE [LARGE SCALE GENOMIC DNA]</scope>
    <source>
        <strain evidence="1 2">NBRC 13090</strain>
    </source>
</reference>
<dbReference type="Proteomes" id="UP000431826">
    <property type="component" value="Unassembled WGS sequence"/>
</dbReference>
<gene>
    <name evidence="1" type="ORF">Stube_39810</name>
</gene>
<evidence type="ECO:0000313" key="1">
    <source>
        <dbReference type="EMBL" id="GFE39308.1"/>
    </source>
</evidence>
<protein>
    <submittedName>
        <fullName evidence="1">Uncharacterized protein</fullName>
    </submittedName>
</protein>
<comment type="caution">
    <text evidence="1">The sequence shown here is derived from an EMBL/GenBank/DDBJ whole genome shotgun (WGS) entry which is preliminary data.</text>
</comment>